<protein>
    <submittedName>
        <fullName evidence="1">Uncharacterized protein</fullName>
    </submittedName>
</protein>
<comment type="caution">
    <text evidence="1">The sequence shown here is derived from an EMBL/GenBank/DDBJ whole genome shotgun (WGS) entry which is preliminary data.</text>
</comment>
<accession>A0A9J6B015</accession>
<keyword evidence="2" id="KW-1185">Reference proteome</keyword>
<dbReference type="EMBL" id="JACXVP010000001">
    <property type="protein sequence ID" value="KAG5630078.1"/>
    <property type="molecule type" value="Genomic_DNA"/>
</dbReference>
<reference evidence="1 2" key="1">
    <citation type="submission" date="2020-09" db="EMBL/GenBank/DDBJ databases">
        <title>De no assembly of potato wild relative species, Solanum commersonii.</title>
        <authorList>
            <person name="Cho K."/>
        </authorList>
    </citation>
    <scope>NUCLEOTIDE SEQUENCE [LARGE SCALE GENOMIC DNA]</scope>
    <source>
        <strain evidence="1">LZ3.2</strain>
        <tissue evidence="1">Leaf</tissue>
    </source>
</reference>
<dbReference type="AlphaFoldDB" id="A0A9J6B015"/>
<proteinExistence type="predicted"/>
<dbReference type="OrthoDB" id="1311511at2759"/>
<dbReference type="Proteomes" id="UP000824120">
    <property type="component" value="Chromosome 1"/>
</dbReference>
<organism evidence="1 2">
    <name type="scientific">Solanum commersonii</name>
    <name type="common">Commerson's wild potato</name>
    <name type="synonym">Commerson's nightshade</name>
    <dbReference type="NCBI Taxonomy" id="4109"/>
    <lineage>
        <taxon>Eukaryota</taxon>
        <taxon>Viridiplantae</taxon>
        <taxon>Streptophyta</taxon>
        <taxon>Embryophyta</taxon>
        <taxon>Tracheophyta</taxon>
        <taxon>Spermatophyta</taxon>
        <taxon>Magnoliopsida</taxon>
        <taxon>eudicotyledons</taxon>
        <taxon>Gunneridae</taxon>
        <taxon>Pentapetalae</taxon>
        <taxon>asterids</taxon>
        <taxon>lamiids</taxon>
        <taxon>Solanales</taxon>
        <taxon>Solanaceae</taxon>
        <taxon>Solanoideae</taxon>
        <taxon>Solaneae</taxon>
        <taxon>Solanum</taxon>
    </lineage>
</organism>
<evidence type="ECO:0000313" key="2">
    <source>
        <dbReference type="Proteomes" id="UP000824120"/>
    </source>
</evidence>
<name>A0A9J6B015_SOLCO</name>
<sequence length="83" mass="9269">MHVPSKTVATSNIVANEGSDLNEWEICDAYLNFRNMDDPYQNIEDSSSILPNGHGIEYDQVYSVDQVTGTPIVQFQGISNFPM</sequence>
<gene>
    <name evidence="1" type="ORF">H5410_001795</name>
</gene>
<evidence type="ECO:0000313" key="1">
    <source>
        <dbReference type="EMBL" id="KAG5630078.1"/>
    </source>
</evidence>